<keyword evidence="3 8" id="KW-0436">Ligase</keyword>
<dbReference type="CDD" id="cd01451">
    <property type="entry name" value="vWA_Magnesium_chelatase"/>
    <property type="match status" value="1"/>
</dbReference>
<keyword evidence="6 8" id="KW-0149">Chlorophyll biosynthesis</keyword>
<dbReference type="GO" id="GO:0030494">
    <property type="term" value="P:bacteriochlorophyll biosynthetic process"/>
    <property type="evidence" value="ECO:0007669"/>
    <property type="project" value="UniProtKB-UniPathway"/>
</dbReference>
<dbReference type="SUPFAM" id="SSF53300">
    <property type="entry name" value="vWA-like"/>
    <property type="match status" value="1"/>
</dbReference>
<dbReference type="SMART" id="SM00327">
    <property type="entry name" value="VWA"/>
    <property type="match status" value="1"/>
</dbReference>
<dbReference type="Gene3D" id="3.40.50.410">
    <property type="entry name" value="von Willebrand factor, type A domain"/>
    <property type="match status" value="1"/>
</dbReference>
<feature type="domain" description="VWFA" evidence="10">
    <location>
        <begin position="444"/>
        <end position="633"/>
    </location>
</feature>
<sequence length="636" mass="68796">MAQKAKELPSAPLPFTAIVGLETARQALLLLAVDPMLAGVAIGAGAGTGKSALVRAFARMLANGREFDPTLPCNLVEMPVGVSEDRLLGGIDIEATLALGERVHRSGLLARANGGLLYVDSVNLLDDSTINHILGALDSGVVRVEREGISVVEPARFALLVTYDPAEGPPRRHLLDRLGLIVAPIGKAPVTTRAEVVRRNLQPNLDYEDDEALVLAGVLAARELLPTVTITEEQIRQLSMTALALGIEGHRADMFAMRAARAAAALAGRDAVSNEDLELAVRLVMLPRATRMPEMTQEEAQPPPPPPEPAPPPPSQRDEEDEQNDEEDQPPKPPDEELTVEDLILAAMETEVPPDILETPFTVRRRGRSGSRGTISGQRGRHIRSVPGRPAQGRLDVIATLRAAAPWQRLRASEHPHHQHRRGRIHLRADDLHIKKYRSKAGTLFCFLVDASGSMALHRMRQAKGAVNSLLQQAYVHRDQVALLAFRGERADLLLPPSQSVELAKRALDVLPTGGGTPLAAALLAAYQISEQARSRGIFRTTIVLITDGRPNVPLKADPTMDKNRRLEQARQEVQQLAGRLRAAGIGAVVIDTQRSFVSRGEAQQLAAWLGGRYVYLPNGRGDQIANAVIAASEEA</sequence>
<keyword evidence="4 8" id="KW-0547">Nucleotide-binding</keyword>
<feature type="region of interest" description="Disordered" evidence="9">
    <location>
        <begin position="294"/>
        <end position="336"/>
    </location>
</feature>
<gene>
    <name evidence="11" type="ORF">A6A03_02735</name>
</gene>
<dbReference type="GO" id="GO:0015979">
    <property type="term" value="P:photosynthesis"/>
    <property type="evidence" value="ECO:0007669"/>
    <property type="project" value="UniProtKB-UniRule"/>
</dbReference>
<dbReference type="PANTHER" id="PTHR43473">
    <property type="entry name" value="MAGNESIUM-CHELATASE SUBUNIT CHLD, CHLOROPLASTIC"/>
    <property type="match status" value="1"/>
</dbReference>
<evidence type="ECO:0000256" key="3">
    <source>
        <dbReference type="ARBA" id="ARBA00022598"/>
    </source>
</evidence>
<keyword evidence="2 8" id="KW-0602">Photosynthesis</keyword>
<dbReference type="OrthoDB" id="9775079at2"/>
<proteinExistence type="inferred from homology"/>
<dbReference type="EMBL" id="LWQS01000060">
    <property type="protein sequence ID" value="OAN45089.1"/>
    <property type="molecule type" value="Genomic_DNA"/>
</dbReference>
<evidence type="ECO:0000256" key="5">
    <source>
        <dbReference type="ARBA" id="ARBA00022840"/>
    </source>
</evidence>
<name>A0A178M8L2_9CHLR</name>
<evidence type="ECO:0000313" key="12">
    <source>
        <dbReference type="Proteomes" id="UP000078287"/>
    </source>
</evidence>
<dbReference type="UniPathway" id="UPA00669"/>
<evidence type="ECO:0000313" key="11">
    <source>
        <dbReference type="EMBL" id="OAN45089.1"/>
    </source>
</evidence>
<dbReference type="InterPro" id="IPR036465">
    <property type="entry name" value="vWFA_dom_sf"/>
</dbReference>
<accession>A0A178M8L2</accession>
<dbReference type="Proteomes" id="UP000078287">
    <property type="component" value="Unassembled WGS sequence"/>
</dbReference>
<dbReference type="GO" id="GO:0016851">
    <property type="term" value="F:magnesium chelatase activity"/>
    <property type="evidence" value="ECO:0007669"/>
    <property type="project" value="UniProtKB-UniRule"/>
</dbReference>
<comment type="function">
    <text evidence="8">Involved in bacteriochlorophyll biosynthesis; introduces a magnesium ion into protoporphyrin IX to yield Mg-protoporphyrin IX.</text>
</comment>
<evidence type="ECO:0000256" key="1">
    <source>
        <dbReference type="ARBA" id="ARBA00005799"/>
    </source>
</evidence>
<dbReference type="NCBIfam" id="TIGR02031">
    <property type="entry name" value="BchD-ChlD"/>
    <property type="match status" value="1"/>
</dbReference>
<dbReference type="PANTHER" id="PTHR43473:SF2">
    <property type="entry name" value="MAGNESIUM-CHELATASE SUBUNIT CHLD, CHLOROPLASTIC"/>
    <property type="match status" value="1"/>
</dbReference>
<feature type="region of interest" description="Disordered" evidence="9">
    <location>
        <begin position="365"/>
        <end position="389"/>
    </location>
</feature>
<evidence type="ECO:0000256" key="8">
    <source>
        <dbReference type="RuleBase" id="RU362087"/>
    </source>
</evidence>
<dbReference type="GO" id="GO:0016887">
    <property type="term" value="F:ATP hydrolysis activity"/>
    <property type="evidence" value="ECO:0007669"/>
    <property type="project" value="InterPro"/>
</dbReference>
<dbReference type="Pfam" id="PF07728">
    <property type="entry name" value="AAA_5"/>
    <property type="match status" value="1"/>
</dbReference>
<dbReference type="InterPro" id="IPR003593">
    <property type="entry name" value="AAA+_ATPase"/>
</dbReference>
<evidence type="ECO:0000256" key="6">
    <source>
        <dbReference type="ARBA" id="ARBA00023171"/>
    </source>
</evidence>
<feature type="compositionally biased region" description="Acidic residues" evidence="9">
    <location>
        <begin position="318"/>
        <end position="328"/>
    </location>
</feature>
<evidence type="ECO:0000256" key="9">
    <source>
        <dbReference type="SAM" id="MobiDB-lite"/>
    </source>
</evidence>
<comment type="catalytic activity">
    <reaction evidence="7 8">
        <text>protoporphyrin IX + Mg(2+) + ATP + H2O = Mg-protoporphyrin IX + ADP + phosphate + 3 H(+)</text>
        <dbReference type="Rhea" id="RHEA:13961"/>
        <dbReference type="ChEBI" id="CHEBI:15377"/>
        <dbReference type="ChEBI" id="CHEBI:15378"/>
        <dbReference type="ChEBI" id="CHEBI:18420"/>
        <dbReference type="ChEBI" id="CHEBI:30616"/>
        <dbReference type="ChEBI" id="CHEBI:43474"/>
        <dbReference type="ChEBI" id="CHEBI:57306"/>
        <dbReference type="ChEBI" id="CHEBI:60492"/>
        <dbReference type="ChEBI" id="CHEBI:456216"/>
        <dbReference type="EC" id="6.6.1.1"/>
    </reaction>
</comment>
<keyword evidence="8" id="KW-0077">Bacteriochlorophyll biosynthesis</keyword>
<dbReference type="AlphaFoldDB" id="A0A178M8L2"/>
<keyword evidence="5 8" id="KW-0067">ATP-binding</keyword>
<protein>
    <recommendedName>
        <fullName evidence="8">Mg-protoporphyrin IX chelatase</fullName>
        <ecNumber evidence="8">6.6.1.1</ecNumber>
    </recommendedName>
</protein>
<dbReference type="SMART" id="SM00382">
    <property type="entry name" value="AAA"/>
    <property type="match status" value="1"/>
</dbReference>
<dbReference type="Gene3D" id="3.40.50.300">
    <property type="entry name" value="P-loop containing nucleotide triphosphate hydrolases"/>
    <property type="match status" value="1"/>
</dbReference>
<evidence type="ECO:0000256" key="4">
    <source>
        <dbReference type="ARBA" id="ARBA00022741"/>
    </source>
</evidence>
<dbReference type="InterPro" id="IPR041628">
    <property type="entry name" value="ChlI/MoxR_AAA_lid"/>
</dbReference>
<dbReference type="EC" id="6.6.1.1" evidence="8"/>
<evidence type="ECO:0000259" key="10">
    <source>
        <dbReference type="PROSITE" id="PS50234"/>
    </source>
</evidence>
<dbReference type="Gene3D" id="1.10.8.80">
    <property type="entry name" value="Magnesium chelatase subunit I, C-Terminal domain"/>
    <property type="match status" value="1"/>
</dbReference>
<evidence type="ECO:0000256" key="2">
    <source>
        <dbReference type="ARBA" id="ARBA00022531"/>
    </source>
</evidence>
<dbReference type="GO" id="GO:0005524">
    <property type="term" value="F:ATP binding"/>
    <property type="evidence" value="ECO:0007669"/>
    <property type="project" value="UniProtKB-UniRule"/>
</dbReference>
<dbReference type="InterPro" id="IPR011704">
    <property type="entry name" value="ATPase_dyneun-rel_AAA"/>
</dbReference>
<dbReference type="Pfam" id="PF17863">
    <property type="entry name" value="AAA_lid_2"/>
    <property type="match status" value="1"/>
</dbReference>
<dbReference type="RefSeq" id="WP_066788556.1">
    <property type="nucleotide sequence ID" value="NZ_LWQS01000060.1"/>
</dbReference>
<dbReference type="SUPFAM" id="SSF52540">
    <property type="entry name" value="P-loop containing nucleoside triphosphate hydrolases"/>
    <property type="match status" value="1"/>
</dbReference>
<feature type="compositionally biased region" description="Pro residues" evidence="9">
    <location>
        <begin position="301"/>
        <end position="315"/>
    </location>
</feature>
<dbReference type="STRING" id="1707952.A6A03_02735"/>
<comment type="caution">
    <text evidence="11">The sequence shown here is derived from an EMBL/GenBank/DDBJ whole genome shotgun (WGS) entry which is preliminary data.</text>
</comment>
<dbReference type="PROSITE" id="PS50234">
    <property type="entry name" value="VWFA"/>
    <property type="match status" value="1"/>
</dbReference>
<dbReference type="InterPro" id="IPR002035">
    <property type="entry name" value="VWF_A"/>
</dbReference>
<dbReference type="InterPro" id="IPR041702">
    <property type="entry name" value="BchD/ChlD_VWA"/>
</dbReference>
<keyword evidence="12" id="KW-1185">Reference proteome</keyword>
<reference evidence="11 12" key="1">
    <citation type="submission" date="2016-04" db="EMBL/GenBank/DDBJ databases">
        <title>Chloroflexus islandicus sp. nov., a thermophilic filamentous anoxygenic phototrophic bacterium from geyser Strokkur (Iceland).</title>
        <authorList>
            <person name="Gaisin V.A."/>
            <person name="Kalashnikov A.M."/>
            <person name="Sukhacheva M.V."/>
            <person name="Grouzdev D.S."/>
            <person name="Ivanov T.M."/>
            <person name="Kuznetsov B."/>
            <person name="Gorlenko V.M."/>
        </authorList>
    </citation>
    <scope>NUCLEOTIDE SEQUENCE [LARGE SCALE GENOMIC DNA]</scope>
    <source>
        <strain evidence="12">isl-2</strain>
    </source>
</reference>
<evidence type="ECO:0000256" key="7">
    <source>
        <dbReference type="ARBA" id="ARBA00048693"/>
    </source>
</evidence>
<comment type="pathway">
    <text evidence="8">Porphyrin-containing compound metabolism; bacteriochlorophyll biosynthesis.</text>
</comment>
<dbReference type="InterPro" id="IPR027417">
    <property type="entry name" value="P-loop_NTPase"/>
</dbReference>
<comment type="similarity">
    <text evidence="1 8">Belongs to the Mg-chelatase subunits D/I family.</text>
</comment>
<dbReference type="InterPro" id="IPR011776">
    <property type="entry name" value="Mg_chelatase_ATPase-dsu"/>
</dbReference>
<organism evidence="11 12">
    <name type="scientific">Chloroflexus islandicus</name>
    <dbReference type="NCBI Taxonomy" id="1707952"/>
    <lineage>
        <taxon>Bacteria</taxon>
        <taxon>Bacillati</taxon>
        <taxon>Chloroflexota</taxon>
        <taxon>Chloroflexia</taxon>
        <taxon>Chloroflexales</taxon>
        <taxon>Chloroflexineae</taxon>
        <taxon>Chloroflexaceae</taxon>
        <taxon>Chloroflexus</taxon>
    </lineage>
</organism>
<dbReference type="Pfam" id="PF13519">
    <property type="entry name" value="VWA_2"/>
    <property type="match status" value="1"/>
</dbReference>